<dbReference type="eggNOG" id="COG0745">
    <property type="taxonomic scope" value="Bacteria"/>
</dbReference>
<evidence type="ECO:0000313" key="3">
    <source>
        <dbReference type="Proteomes" id="UP000019402"/>
    </source>
</evidence>
<gene>
    <name evidence="2" type="ORF">JCM21142_62374</name>
</gene>
<organism evidence="2 3">
    <name type="scientific">Saccharicrinis fermentans DSM 9555 = JCM 21142</name>
    <dbReference type="NCBI Taxonomy" id="869213"/>
    <lineage>
        <taxon>Bacteria</taxon>
        <taxon>Pseudomonadati</taxon>
        <taxon>Bacteroidota</taxon>
        <taxon>Bacteroidia</taxon>
        <taxon>Marinilabiliales</taxon>
        <taxon>Marinilabiliaceae</taxon>
        <taxon>Saccharicrinis</taxon>
    </lineage>
</organism>
<keyword evidence="1" id="KW-0812">Transmembrane</keyword>
<reference evidence="2 3" key="1">
    <citation type="journal article" date="2014" name="Genome Announc.">
        <title>Draft Genome Sequence of Cytophaga fermentans JCM 21142T, a Facultative Anaerobe Isolated from Marine Mud.</title>
        <authorList>
            <person name="Starns D."/>
            <person name="Oshima K."/>
            <person name="Suda W."/>
            <person name="Iino T."/>
            <person name="Yuki M."/>
            <person name="Inoue J."/>
            <person name="Kitamura K."/>
            <person name="Iida T."/>
            <person name="Darby A."/>
            <person name="Hattori M."/>
            <person name="Ohkuma M."/>
        </authorList>
    </citation>
    <scope>NUCLEOTIDE SEQUENCE [LARGE SCALE GENOMIC DNA]</scope>
    <source>
        <strain evidence="2 3">JCM 21142</strain>
    </source>
</reference>
<feature type="transmembrane region" description="Helical" evidence="1">
    <location>
        <begin position="121"/>
        <end position="140"/>
    </location>
</feature>
<proteinExistence type="predicted"/>
<name>W7XYJ9_9BACT</name>
<dbReference type="STRING" id="869213.GCA_000517085_00869"/>
<dbReference type="AlphaFoldDB" id="W7XYJ9"/>
<dbReference type="Proteomes" id="UP000019402">
    <property type="component" value="Unassembled WGS sequence"/>
</dbReference>
<sequence length="383" mass="44671">MLSKEKKLELAKKITQSNTFKNAPTSIALLKYLVQTNIDERELKEGIIDIEFFGGQSDKDKNNPRVRVNIFNLRNKLHKYYLSEGINDLWQLKIDKGQYRLRFEKQGLQQRHIINKKYVQAVPYLLLSILITVLIFHNLADSPPQIWKAFFNNNHTTNLFIGDAFGYGGKTISGLHGWTRDFSVNSLDDYYEMVEQQPQLISTTSPTDYFYSKRMAENATHDLSRYFTKWGRDFEIKYATRTSFSDIKKDNTIYVGRLKYQKNFTYLFNEGNPYFKVKDRSIEFSGHPILKDTSFVVSTNETDQDYAIVARIPGPHHTEQFLFFSDHDIGVMGTVELFTNEDAIKSFATKHLKDKSYFVAIYKAKGKERINLDMKEVLIVPFE</sequence>
<evidence type="ECO:0000256" key="1">
    <source>
        <dbReference type="SAM" id="Phobius"/>
    </source>
</evidence>
<comment type="caution">
    <text evidence="2">The sequence shown here is derived from an EMBL/GenBank/DDBJ whole genome shotgun (WGS) entry which is preliminary data.</text>
</comment>
<keyword evidence="3" id="KW-1185">Reference proteome</keyword>
<keyword evidence="1" id="KW-0472">Membrane</keyword>
<keyword evidence="1" id="KW-1133">Transmembrane helix</keyword>
<accession>W7XYJ9</accession>
<protein>
    <submittedName>
        <fullName evidence="2">Uncharacterized protein</fullName>
    </submittedName>
</protein>
<evidence type="ECO:0000313" key="2">
    <source>
        <dbReference type="EMBL" id="GAF03695.1"/>
    </source>
</evidence>
<dbReference type="EMBL" id="BAMD01000028">
    <property type="protein sequence ID" value="GAF03695.1"/>
    <property type="molecule type" value="Genomic_DNA"/>
</dbReference>